<dbReference type="Proteomes" id="UP000298030">
    <property type="component" value="Unassembled WGS sequence"/>
</dbReference>
<feature type="region of interest" description="Disordered" evidence="1">
    <location>
        <begin position="182"/>
        <end position="227"/>
    </location>
</feature>
<evidence type="ECO:0000313" key="3">
    <source>
        <dbReference type="Proteomes" id="UP000298030"/>
    </source>
</evidence>
<feature type="region of interest" description="Disordered" evidence="1">
    <location>
        <begin position="423"/>
        <end position="506"/>
    </location>
</feature>
<dbReference type="EMBL" id="QPFP01000001">
    <property type="protein sequence ID" value="TEB39749.1"/>
    <property type="molecule type" value="Genomic_DNA"/>
</dbReference>
<feature type="compositionally biased region" description="Polar residues" evidence="1">
    <location>
        <begin position="828"/>
        <end position="840"/>
    </location>
</feature>
<feature type="compositionally biased region" description="Basic and acidic residues" evidence="1">
    <location>
        <begin position="213"/>
        <end position="227"/>
    </location>
</feature>
<dbReference type="OrthoDB" id="3256387at2759"/>
<name>A0A4Y7U1N5_COPMI</name>
<feature type="compositionally biased region" description="Basic and acidic residues" evidence="1">
    <location>
        <begin position="497"/>
        <end position="506"/>
    </location>
</feature>
<protein>
    <recommendedName>
        <fullName evidence="4">PH domain-containing protein</fullName>
    </recommendedName>
</protein>
<feature type="region of interest" description="Disordered" evidence="1">
    <location>
        <begin position="559"/>
        <end position="694"/>
    </location>
</feature>
<accession>A0A4Y7U1N5</accession>
<reference evidence="2 3" key="1">
    <citation type="journal article" date="2019" name="Nat. Ecol. Evol.">
        <title>Megaphylogeny resolves global patterns of mushroom evolution.</title>
        <authorList>
            <person name="Varga T."/>
            <person name="Krizsan K."/>
            <person name="Foldi C."/>
            <person name="Dima B."/>
            <person name="Sanchez-Garcia M."/>
            <person name="Sanchez-Ramirez S."/>
            <person name="Szollosi G.J."/>
            <person name="Szarkandi J.G."/>
            <person name="Papp V."/>
            <person name="Albert L."/>
            <person name="Andreopoulos W."/>
            <person name="Angelini C."/>
            <person name="Antonin V."/>
            <person name="Barry K.W."/>
            <person name="Bougher N.L."/>
            <person name="Buchanan P."/>
            <person name="Buyck B."/>
            <person name="Bense V."/>
            <person name="Catcheside P."/>
            <person name="Chovatia M."/>
            <person name="Cooper J."/>
            <person name="Damon W."/>
            <person name="Desjardin D."/>
            <person name="Finy P."/>
            <person name="Geml J."/>
            <person name="Haridas S."/>
            <person name="Hughes K."/>
            <person name="Justo A."/>
            <person name="Karasinski D."/>
            <person name="Kautmanova I."/>
            <person name="Kiss B."/>
            <person name="Kocsube S."/>
            <person name="Kotiranta H."/>
            <person name="LaButti K.M."/>
            <person name="Lechner B.E."/>
            <person name="Liimatainen K."/>
            <person name="Lipzen A."/>
            <person name="Lukacs Z."/>
            <person name="Mihaltcheva S."/>
            <person name="Morgado L.N."/>
            <person name="Niskanen T."/>
            <person name="Noordeloos M.E."/>
            <person name="Ohm R.A."/>
            <person name="Ortiz-Santana B."/>
            <person name="Ovrebo C."/>
            <person name="Racz N."/>
            <person name="Riley R."/>
            <person name="Savchenko A."/>
            <person name="Shiryaev A."/>
            <person name="Soop K."/>
            <person name="Spirin V."/>
            <person name="Szebenyi C."/>
            <person name="Tomsovsky M."/>
            <person name="Tulloss R.E."/>
            <person name="Uehling J."/>
            <person name="Grigoriev I.V."/>
            <person name="Vagvolgyi C."/>
            <person name="Papp T."/>
            <person name="Martin F.M."/>
            <person name="Miettinen O."/>
            <person name="Hibbett D.S."/>
            <person name="Nagy L.G."/>
        </authorList>
    </citation>
    <scope>NUCLEOTIDE SEQUENCE [LARGE SCALE GENOMIC DNA]</scope>
    <source>
        <strain evidence="2 3">FP101781</strain>
    </source>
</reference>
<feature type="compositionally biased region" description="Pro residues" evidence="1">
    <location>
        <begin position="861"/>
        <end position="873"/>
    </location>
</feature>
<feature type="compositionally biased region" description="Pro residues" evidence="1">
    <location>
        <begin position="767"/>
        <end position="780"/>
    </location>
</feature>
<feature type="region of interest" description="Disordered" evidence="1">
    <location>
        <begin position="1007"/>
        <end position="1070"/>
    </location>
</feature>
<organism evidence="2 3">
    <name type="scientific">Coprinellus micaceus</name>
    <name type="common">Glistening ink-cap mushroom</name>
    <name type="synonym">Coprinus micaceus</name>
    <dbReference type="NCBI Taxonomy" id="71717"/>
    <lineage>
        <taxon>Eukaryota</taxon>
        <taxon>Fungi</taxon>
        <taxon>Dikarya</taxon>
        <taxon>Basidiomycota</taxon>
        <taxon>Agaricomycotina</taxon>
        <taxon>Agaricomycetes</taxon>
        <taxon>Agaricomycetidae</taxon>
        <taxon>Agaricales</taxon>
        <taxon>Agaricineae</taxon>
        <taxon>Psathyrellaceae</taxon>
        <taxon>Coprinellus</taxon>
    </lineage>
</organism>
<feature type="compositionally biased region" description="Low complexity" evidence="1">
    <location>
        <begin position="111"/>
        <end position="122"/>
    </location>
</feature>
<evidence type="ECO:0000256" key="1">
    <source>
        <dbReference type="SAM" id="MobiDB-lite"/>
    </source>
</evidence>
<feature type="compositionally biased region" description="Low complexity" evidence="1">
    <location>
        <begin position="446"/>
        <end position="455"/>
    </location>
</feature>
<feature type="compositionally biased region" description="Polar residues" evidence="1">
    <location>
        <begin position="612"/>
        <end position="632"/>
    </location>
</feature>
<feature type="region of interest" description="Disordered" evidence="1">
    <location>
        <begin position="1102"/>
        <end position="1135"/>
    </location>
</feature>
<evidence type="ECO:0008006" key="4">
    <source>
        <dbReference type="Google" id="ProtNLM"/>
    </source>
</evidence>
<feature type="region of interest" description="Disordered" evidence="1">
    <location>
        <begin position="810"/>
        <end position="840"/>
    </location>
</feature>
<keyword evidence="3" id="KW-1185">Reference proteome</keyword>
<dbReference type="STRING" id="71717.A0A4Y7U1N5"/>
<comment type="caution">
    <text evidence="2">The sequence shown here is derived from an EMBL/GenBank/DDBJ whole genome shotgun (WGS) entry which is preliminary data.</text>
</comment>
<feature type="compositionally biased region" description="Polar residues" evidence="1">
    <location>
        <begin position="645"/>
        <end position="654"/>
    </location>
</feature>
<evidence type="ECO:0000313" key="2">
    <source>
        <dbReference type="EMBL" id="TEB39749.1"/>
    </source>
</evidence>
<feature type="compositionally biased region" description="Polar residues" evidence="1">
    <location>
        <begin position="878"/>
        <end position="892"/>
    </location>
</feature>
<feature type="region of interest" description="Disordered" evidence="1">
    <location>
        <begin position="727"/>
        <end position="798"/>
    </location>
</feature>
<feature type="compositionally biased region" description="Low complexity" evidence="1">
    <location>
        <begin position="734"/>
        <end position="766"/>
    </location>
</feature>
<feature type="compositionally biased region" description="Basic and acidic residues" evidence="1">
    <location>
        <begin position="80"/>
        <end position="92"/>
    </location>
</feature>
<feature type="compositionally biased region" description="Polar residues" evidence="1">
    <location>
        <begin position="67"/>
        <end position="79"/>
    </location>
</feature>
<proteinExistence type="predicted"/>
<gene>
    <name evidence="2" type="ORF">FA13DRAFT_1760634</name>
</gene>
<feature type="compositionally biased region" description="Polar residues" evidence="1">
    <location>
        <begin position="566"/>
        <end position="579"/>
    </location>
</feature>
<feature type="compositionally biased region" description="Low complexity" evidence="1">
    <location>
        <begin position="910"/>
        <end position="942"/>
    </location>
</feature>
<feature type="compositionally biased region" description="Polar residues" evidence="1">
    <location>
        <begin position="946"/>
        <end position="969"/>
    </location>
</feature>
<feature type="region of interest" description="Disordered" evidence="1">
    <location>
        <begin position="856"/>
        <end position="969"/>
    </location>
</feature>
<feature type="compositionally biased region" description="Polar residues" evidence="1">
    <location>
        <begin position="423"/>
        <end position="432"/>
    </location>
</feature>
<feature type="region of interest" description="Disordered" evidence="1">
    <location>
        <begin position="1"/>
        <end position="131"/>
    </location>
</feature>
<sequence length="1135" mass="122494">MSGGTGPERIWSHDGEATAFTTVPYPSTPAGGFSVPSSSSRPATPSIFARRRNSTSANTRSADIMFTSRNRLSMSQTSKSSDKGKAPMRRDSPGNGEDSMNSHPFATYDRVVSNSNAASSSSHDSNPRKNRSSLFAVRQAPVAVVLPDVIEISAPPPDQEVEERERLREMAAQAIGISPLIVRGGDTHSQEESTEDEDDDALRTPADTAELSRFGDTRNSESTPDVRNKSWLETSSINTTTTPMRFRSGSVASHSRQNSIVVTPAPSFPTNVLSLNPFLACSAYFPKYTQPSSLRRLALSSKNWKTRYIVLSAPSNPISRNPASNVSYIHVFKSSGPDDKELERLQIHTDSAVFVADEDVGGRGNVVRIKGFEIKWISAIKSAILGQRTLAAGLVIPTTPTGAEPRGDLDVIMKIRTQGLASATPASPTYDTTIVPKSPTERNYASSISSQSVQSHTTTPKQPTATSATVSALKTLFTTRPRSGSRATSLSVGTERQMTEHEHTEESFASMGNNLLGRLRSSTPDSSTLNTPVGQRNVVPFTFHTTPSDRIAERRLHADRQAEQWAEQSHAVNRQNRSLSVGALSLQPPPRKRWASLLPPNSERTSRRMRIQPSQCRTQTEPPSSPLDSTTFPMHAYDQRPRAPSLQSVSTFGSEITKRSSTSTRRSSGTNKRWSRQLPQRQAPPSGPPPTIPAAASLTQLNIIHSPKPERPPSVASSQHSAVLRLPSFSKRASTSSSYSIQSSSTKNSSSSSSRPQSSRRTSLPPLQGPPPTSALPPAPDQTSAAPAPPAPAKSSFRNSMTQRAMRFSIIAPKPPPASSLPARPDENTTGTPSSSAKSQVLETIIEPSKTYFSEISVTTPLPPPSGPLPPTPATGELTPTPQTSTPAVSRHTSLKQRFRGLSAPPPIGSSSVADHPASSLSSSLNSRPTASTTTTPIATPILMQFNAQSTPSTPTADRTTMNDSSFLNTTTPTMNSFLASRMTEQHHHYNPSNGFSHEMVEVLDHVTPLSPPPRSRRRSTQIVTSFESREVQEQRPALAIVTPAPLSPESPSPVSLTRSNSIFDDQDDSDHIEDEYDYLHDDSLSDDLDSVPDALDRVLSRRGKATTRENPVDPANAFSKPPHGSVVSLGHVNL</sequence>
<dbReference type="AlphaFoldDB" id="A0A4Y7U1N5"/>
<feature type="compositionally biased region" description="Polar residues" evidence="1">
    <location>
        <begin position="456"/>
        <end position="496"/>
    </location>
</feature>
<feature type="compositionally biased region" description="Low complexity" evidence="1">
    <location>
        <begin position="659"/>
        <end position="672"/>
    </location>
</feature>